<accession>A0AAP9HFT2</accession>
<dbReference type="PANTHER" id="PTHR30204:SF15">
    <property type="entry name" value="BLL5018 PROTEIN"/>
    <property type="match status" value="1"/>
</dbReference>
<reference evidence="3 4" key="1">
    <citation type="submission" date="2017-08" db="EMBL/GenBank/DDBJ databases">
        <title>Genome sequence, comparative genomics and functional analysis of the highly adhesive Lactobacillus paracasei Kobulty strain.</title>
        <authorList>
            <person name="Koryszewska-Baginska A."/>
            <person name="Grynberg M."/>
            <person name="Aleksandrzak-Piekarczyk T."/>
        </authorList>
    </citation>
    <scope>NUCLEOTIDE SEQUENCE [LARGE SCALE GENOMIC DNA]</scope>
    <source>
        <strain evidence="3 4">IBB3423</strain>
    </source>
</reference>
<evidence type="ECO:0000313" key="3">
    <source>
        <dbReference type="EMBL" id="QGV17538.1"/>
    </source>
</evidence>
<sequence>MRNRIISGLGRDGRKIGHHNHGPYASVFGASERIFKRGCYVMGPFNARLRSLDISLGIGETSRVTGATPTQIRYWEKKQLIHSRRHDANGNKRYSLANITLIVMIKTMLDEGYTLAKASEEIERSHQKADMLHVLISTRLQDIKREATQTVFNFGPLENDPDYDVIAQVTDKTAKLYKQPVRKTATEDHTDRVVSPF</sequence>
<dbReference type="CDD" id="cd01105">
    <property type="entry name" value="HTH_GlnR-like"/>
    <property type="match status" value="1"/>
</dbReference>
<proteinExistence type="predicted"/>
<name>A0AAP9HFT2_LACPA</name>
<dbReference type="PROSITE" id="PS50937">
    <property type="entry name" value="HTH_MERR_2"/>
    <property type="match status" value="1"/>
</dbReference>
<gene>
    <name evidence="3" type="ORF">LCAKO_1003</name>
</gene>
<dbReference type="GO" id="GO:0003677">
    <property type="term" value="F:DNA binding"/>
    <property type="evidence" value="ECO:0007669"/>
    <property type="project" value="UniProtKB-KW"/>
</dbReference>
<dbReference type="SUPFAM" id="SSF46955">
    <property type="entry name" value="Putative DNA-binding domain"/>
    <property type="match status" value="1"/>
</dbReference>
<dbReference type="SMART" id="SM00422">
    <property type="entry name" value="HTH_MERR"/>
    <property type="match status" value="1"/>
</dbReference>
<dbReference type="InterPro" id="IPR047057">
    <property type="entry name" value="MerR_fam"/>
</dbReference>
<dbReference type="Proteomes" id="UP000423274">
    <property type="component" value="Chromosome"/>
</dbReference>
<evidence type="ECO:0000256" key="1">
    <source>
        <dbReference type="ARBA" id="ARBA00023125"/>
    </source>
</evidence>
<dbReference type="Gene3D" id="1.10.1660.10">
    <property type="match status" value="1"/>
</dbReference>
<organism evidence="3 4">
    <name type="scientific">Lacticaseibacillus paracasei subsp. paracasei</name>
    <dbReference type="NCBI Taxonomy" id="47714"/>
    <lineage>
        <taxon>Bacteria</taxon>
        <taxon>Bacillati</taxon>
        <taxon>Bacillota</taxon>
        <taxon>Bacilli</taxon>
        <taxon>Lactobacillales</taxon>
        <taxon>Lactobacillaceae</taxon>
        <taxon>Lacticaseibacillus</taxon>
    </lineage>
</organism>
<dbReference type="GO" id="GO:0003700">
    <property type="term" value="F:DNA-binding transcription factor activity"/>
    <property type="evidence" value="ECO:0007669"/>
    <property type="project" value="InterPro"/>
</dbReference>
<dbReference type="Pfam" id="PF13411">
    <property type="entry name" value="MerR_1"/>
    <property type="match status" value="1"/>
</dbReference>
<keyword evidence="1" id="KW-0238">DNA-binding</keyword>
<dbReference type="InterPro" id="IPR009061">
    <property type="entry name" value="DNA-bd_dom_put_sf"/>
</dbReference>
<evidence type="ECO:0000313" key="4">
    <source>
        <dbReference type="Proteomes" id="UP000423274"/>
    </source>
</evidence>
<dbReference type="AlphaFoldDB" id="A0AAP9HFT2"/>
<dbReference type="EMBL" id="CP022954">
    <property type="protein sequence ID" value="QGV17538.1"/>
    <property type="molecule type" value="Genomic_DNA"/>
</dbReference>
<evidence type="ECO:0000259" key="2">
    <source>
        <dbReference type="PROSITE" id="PS50937"/>
    </source>
</evidence>
<dbReference type="PANTHER" id="PTHR30204">
    <property type="entry name" value="REDOX-CYCLING DRUG-SENSING TRANSCRIPTIONAL ACTIVATOR SOXR"/>
    <property type="match status" value="1"/>
</dbReference>
<protein>
    <submittedName>
        <fullName evidence="3">Transcriptional regulator</fullName>
    </submittedName>
</protein>
<feature type="domain" description="HTH merR-type" evidence="2">
    <location>
        <begin position="55"/>
        <end position="124"/>
    </location>
</feature>
<dbReference type="InterPro" id="IPR000551">
    <property type="entry name" value="MerR-type_HTH_dom"/>
</dbReference>